<sequence>MQDDVHEDSYVDHEIHEEGQFARFMSQVKGKNLDEVWREIDDEIKIMLRLFGIPYITAPIEAEAWCAELVSLGLVDGIITDDSDDILFGDRQASLDREKLVYIAYLPSDCTDGPPGVWPIVAMELWTEFLRSDGLHLFRKWWRKVQSGRYTSEGNNSTFRNHFKKRCKNSSCPKPDQIPLCAMPTTVHHWIVQKNYLSGIFLTWTRFGV</sequence>
<dbReference type="EMBL" id="JANHOG010000830">
    <property type="protein sequence ID" value="KAJ3551247.1"/>
    <property type="molecule type" value="Genomic_DNA"/>
</dbReference>
<evidence type="ECO:0000313" key="1">
    <source>
        <dbReference type="EMBL" id="KAJ3551247.1"/>
    </source>
</evidence>
<name>A0ACC1T1X6_9APHY</name>
<accession>A0ACC1T1X6</accession>
<organism evidence="1 2">
    <name type="scientific">Phlebia brevispora</name>
    <dbReference type="NCBI Taxonomy" id="194682"/>
    <lineage>
        <taxon>Eukaryota</taxon>
        <taxon>Fungi</taxon>
        <taxon>Dikarya</taxon>
        <taxon>Basidiomycota</taxon>
        <taxon>Agaricomycotina</taxon>
        <taxon>Agaricomycetes</taxon>
        <taxon>Polyporales</taxon>
        <taxon>Meruliaceae</taxon>
        <taxon>Phlebia</taxon>
    </lineage>
</organism>
<evidence type="ECO:0000313" key="2">
    <source>
        <dbReference type="Proteomes" id="UP001148662"/>
    </source>
</evidence>
<protein>
    <submittedName>
        <fullName evidence="1">Uncharacterized protein</fullName>
    </submittedName>
</protein>
<keyword evidence="2" id="KW-1185">Reference proteome</keyword>
<proteinExistence type="predicted"/>
<comment type="caution">
    <text evidence="1">The sequence shown here is derived from an EMBL/GenBank/DDBJ whole genome shotgun (WGS) entry which is preliminary data.</text>
</comment>
<dbReference type="Proteomes" id="UP001148662">
    <property type="component" value="Unassembled WGS sequence"/>
</dbReference>
<reference evidence="1" key="1">
    <citation type="submission" date="2022-07" db="EMBL/GenBank/DDBJ databases">
        <title>Genome Sequence of Phlebia brevispora.</title>
        <authorList>
            <person name="Buettner E."/>
        </authorList>
    </citation>
    <scope>NUCLEOTIDE SEQUENCE</scope>
    <source>
        <strain evidence="1">MPL23</strain>
    </source>
</reference>
<gene>
    <name evidence="1" type="ORF">NM688_g4811</name>
</gene>